<feature type="domain" description="Ketoreductase" evidence="4">
    <location>
        <begin position="7"/>
        <end position="221"/>
    </location>
</feature>
<dbReference type="InterPro" id="IPR057326">
    <property type="entry name" value="KR_dom"/>
</dbReference>
<keyword evidence="6" id="KW-1185">Reference proteome</keyword>
<keyword evidence="3" id="KW-0520">NAD</keyword>
<keyword evidence="2" id="KW-0560">Oxidoreductase</keyword>
<protein>
    <submittedName>
        <fullName evidence="5">Short-chain dehydrogenase</fullName>
    </submittedName>
</protein>
<comment type="caution">
    <text evidence="5">The sequence shown here is derived from an EMBL/GenBank/DDBJ whole genome shotgun (WGS) entry which is preliminary data.</text>
</comment>
<sequence length="254" mass="26955">MKRFERKAVVVTGAASGIGAACVRRLWEEGASVALADQDQSGIDKLVTELHDDVRIFGGKLDVSDAEQVQRFIAEAQQNLGKLHGLINCAGIKGVGNVLDCESENWKNVMSVNLDGTFLMCQAFARAVQHDETSRAIVNISSGAGIMGVPNRLPYVASKFAVSGITRTMGAELGPYGIRVNAIAPGMIRTPFTAYMFDDPEKAKRIRAAHAIGREGQPEEIAAVAAFLLSDDASFMTGAIVSVDGGQTACIPSI</sequence>
<evidence type="ECO:0000256" key="3">
    <source>
        <dbReference type="ARBA" id="ARBA00023027"/>
    </source>
</evidence>
<dbReference type="InterPro" id="IPR020904">
    <property type="entry name" value="Sc_DH/Rdtase_CS"/>
</dbReference>
<dbReference type="SMART" id="SM00822">
    <property type="entry name" value="PKS_KR"/>
    <property type="match status" value="1"/>
</dbReference>
<dbReference type="PROSITE" id="PS51257">
    <property type="entry name" value="PROKAR_LIPOPROTEIN"/>
    <property type="match status" value="1"/>
</dbReference>
<comment type="similarity">
    <text evidence="1">Belongs to the short-chain dehydrogenases/reductases (SDR) family.</text>
</comment>
<evidence type="ECO:0000313" key="6">
    <source>
        <dbReference type="Proteomes" id="UP000054770"/>
    </source>
</evidence>
<dbReference type="AlphaFoldDB" id="A0A158KR44"/>
<dbReference type="SUPFAM" id="SSF51735">
    <property type="entry name" value="NAD(P)-binding Rossmann-fold domains"/>
    <property type="match status" value="1"/>
</dbReference>
<evidence type="ECO:0000256" key="1">
    <source>
        <dbReference type="ARBA" id="ARBA00006484"/>
    </source>
</evidence>
<proteinExistence type="inferred from homology"/>
<dbReference type="Pfam" id="PF13561">
    <property type="entry name" value="adh_short_C2"/>
    <property type="match status" value="1"/>
</dbReference>
<reference evidence="5" key="1">
    <citation type="submission" date="2016-01" db="EMBL/GenBank/DDBJ databases">
        <authorList>
            <person name="Peeters C."/>
        </authorList>
    </citation>
    <scope>NUCLEOTIDE SEQUENCE [LARGE SCALE GENOMIC DNA]</scope>
    <source>
        <strain evidence="5">LMG 22940</strain>
    </source>
</reference>
<dbReference type="PRINTS" id="PR00081">
    <property type="entry name" value="GDHRDH"/>
</dbReference>
<gene>
    <name evidence="5" type="ORF">AWB68_06982</name>
</gene>
<name>A0A158KR44_9BURK</name>
<dbReference type="PANTHER" id="PTHR24321">
    <property type="entry name" value="DEHYDROGENASES, SHORT CHAIN"/>
    <property type="match status" value="1"/>
</dbReference>
<dbReference type="OrthoDB" id="6823797at2"/>
<dbReference type="FunFam" id="3.40.50.720:FF:000084">
    <property type="entry name" value="Short-chain dehydrogenase reductase"/>
    <property type="match status" value="1"/>
</dbReference>
<dbReference type="Gene3D" id="3.40.50.720">
    <property type="entry name" value="NAD(P)-binding Rossmann-like Domain"/>
    <property type="match status" value="1"/>
</dbReference>
<dbReference type="PANTHER" id="PTHR24321:SF8">
    <property type="entry name" value="ESTRADIOL 17-BETA-DEHYDROGENASE 8-RELATED"/>
    <property type="match status" value="1"/>
</dbReference>
<dbReference type="CDD" id="cd05233">
    <property type="entry name" value="SDR_c"/>
    <property type="match status" value="1"/>
</dbReference>
<dbReference type="InterPro" id="IPR036291">
    <property type="entry name" value="NAD(P)-bd_dom_sf"/>
</dbReference>
<dbReference type="Proteomes" id="UP000054770">
    <property type="component" value="Unassembled WGS sequence"/>
</dbReference>
<dbReference type="PROSITE" id="PS00061">
    <property type="entry name" value="ADH_SHORT"/>
    <property type="match status" value="1"/>
</dbReference>
<dbReference type="EMBL" id="FCON02000141">
    <property type="protein sequence ID" value="SAL83626.1"/>
    <property type="molecule type" value="Genomic_DNA"/>
</dbReference>
<dbReference type="NCBIfam" id="NF005559">
    <property type="entry name" value="PRK07231.1"/>
    <property type="match status" value="1"/>
</dbReference>
<dbReference type="GO" id="GO:0016491">
    <property type="term" value="F:oxidoreductase activity"/>
    <property type="evidence" value="ECO:0007669"/>
    <property type="project" value="UniProtKB-KW"/>
</dbReference>
<dbReference type="InterPro" id="IPR002347">
    <property type="entry name" value="SDR_fam"/>
</dbReference>
<evidence type="ECO:0000259" key="4">
    <source>
        <dbReference type="SMART" id="SM00822"/>
    </source>
</evidence>
<evidence type="ECO:0000256" key="2">
    <source>
        <dbReference type="ARBA" id="ARBA00023002"/>
    </source>
</evidence>
<dbReference type="PRINTS" id="PR00080">
    <property type="entry name" value="SDRFAMILY"/>
</dbReference>
<organism evidence="5 6">
    <name type="scientific">Caballeronia choica</name>
    <dbReference type="NCBI Taxonomy" id="326476"/>
    <lineage>
        <taxon>Bacteria</taxon>
        <taxon>Pseudomonadati</taxon>
        <taxon>Pseudomonadota</taxon>
        <taxon>Betaproteobacteria</taxon>
        <taxon>Burkholderiales</taxon>
        <taxon>Burkholderiaceae</taxon>
        <taxon>Caballeronia</taxon>
    </lineage>
</organism>
<accession>A0A158KR44</accession>
<evidence type="ECO:0000313" key="5">
    <source>
        <dbReference type="EMBL" id="SAL83626.1"/>
    </source>
</evidence>